<accession>A0A9D2CA52</accession>
<keyword evidence="2" id="KW-1133">Transmembrane helix</keyword>
<proteinExistence type="predicted"/>
<gene>
    <name evidence="3" type="ORF">H9830_09660</name>
</gene>
<evidence type="ECO:0000256" key="2">
    <source>
        <dbReference type="SAM" id="Phobius"/>
    </source>
</evidence>
<evidence type="ECO:0000313" key="3">
    <source>
        <dbReference type="EMBL" id="HIY66529.1"/>
    </source>
</evidence>
<evidence type="ECO:0000256" key="1">
    <source>
        <dbReference type="SAM" id="MobiDB-lite"/>
    </source>
</evidence>
<keyword evidence="2" id="KW-0812">Transmembrane</keyword>
<feature type="transmembrane region" description="Helical" evidence="2">
    <location>
        <begin position="37"/>
        <end position="63"/>
    </location>
</feature>
<reference evidence="3" key="2">
    <citation type="submission" date="2021-04" db="EMBL/GenBank/DDBJ databases">
        <authorList>
            <person name="Gilroy R."/>
        </authorList>
    </citation>
    <scope>NUCLEOTIDE SEQUENCE</scope>
    <source>
        <strain evidence="3">ChiGjej1B1-98</strain>
    </source>
</reference>
<evidence type="ECO:0000313" key="4">
    <source>
        <dbReference type="Proteomes" id="UP000824005"/>
    </source>
</evidence>
<organism evidence="3 4">
    <name type="scientific">Candidatus Agrococcus pullicola</name>
    <dbReference type="NCBI Taxonomy" id="2838429"/>
    <lineage>
        <taxon>Bacteria</taxon>
        <taxon>Bacillati</taxon>
        <taxon>Actinomycetota</taxon>
        <taxon>Actinomycetes</taxon>
        <taxon>Micrococcales</taxon>
        <taxon>Microbacteriaceae</taxon>
        <taxon>Agrococcus</taxon>
    </lineage>
</organism>
<comment type="caution">
    <text evidence="3">The sequence shown here is derived from an EMBL/GenBank/DDBJ whole genome shotgun (WGS) entry which is preliminary data.</text>
</comment>
<feature type="compositionally biased region" description="Polar residues" evidence="1">
    <location>
        <begin position="1"/>
        <end position="11"/>
    </location>
</feature>
<dbReference type="AlphaFoldDB" id="A0A9D2CA52"/>
<feature type="transmembrane region" description="Helical" evidence="2">
    <location>
        <begin position="135"/>
        <end position="159"/>
    </location>
</feature>
<keyword evidence="2" id="KW-0472">Membrane</keyword>
<name>A0A9D2CA52_9MICO</name>
<sequence length="216" mass="22443">MSTEHGNSPDPQASPAAEDRELTPEDRLKQRQRRGSFAAGALAMPIIGLGVTLMAVPLGIWYVTTVFKTVIVVIMNIVAGADEAGEVNTALGNIDPGSMSAVSISLVIVGAVLLAAAFALSFFMLRAYDIERPLLVTTFSVPMATVLVAVVSASIGALGGLMFESATQTVEGTLSSAPWGIAGFALASIAVSVAIGAGVWWWVGRILRTGDTQTEH</sequence>
<protein>
    <submittedName>
        <fullName evidence="3">Uncharacterized protein</fullName>
    </submittedName>
</protein>
<feature type="compositionally biased region" description="Basic and acidic residues" evidence="1">
    <location>
        <begin position="17"/>
        <end position="29"/>
    </location>
</feature>
<reference evidence="3" key="1">
    <citation type="journal article" date="2021" name="PeerJ">
        <title>Extensive microbial diversity within the chicken gut microbiome revealed by metagenomics and culture.</title>
        <authorList>
            <person name="Gilroy R."/>
            <person name="Ravi A."/>
            <person name="Getino M."/>
            <person name="Pursley I."/>
            <person name="Horton D.L."/>
            <person name="Alikhan N.F."/>
            <person name="Baker D."/>
            <person name="Gharbi K."/>
            <person name="Hall N."/>
            <person name="Watson M."/>
            <person name="Adriaenssens E.M."/>
            <person name="Foster-Nyarko E."/>
            <person name="Jarju S."/>
            <person name="Secka A."/>
            <person name="Antonio M."/>
            <person name="Oren A."/>
            <person name="Chaudhuri R.R."/>
            <person name="La Ragione R."/>
            <person name="Hildebrand F."/>
            <person name="Pallen M.J."/>
        </authorList>
    </citation>
    <scope>NUCLEOTIDE SEQUENCE</scope>
    <source>
        <strain evidence="3">ChiGjej1B1-98</strain>
    </source>
</reference>
<feature type="transmembrane region" description="Helical" evidence="2">
    <location>
        <begin position="179"/>
        <end position="203"/>
    </location>
</feature>
<feature type="region of interest" description="Disordered" evidence="1">
    <location>
        <begin position="1"/>
        <end position="29"/>
    </location>
</feature>
<dbReference type="Proteomes" id="UP000824005">
    <property type="component" value="Unassembled WGS sequence"/>
</dbReference>
<feature type="transmembrane region" description="Helical" evidence="2">
    <location>
        <begin position="101"/>
        <end position="123"/>
    </location>
</feature>
<dbReference type="EMBL" id="DXDC01000294">
    <property type="protein sequence ID" value="HIY66529.1"/>
    <property type="molecule type" value="Genomic_DNA"/>
</dbReference>